<sequence length="1152" mass="126684">MMIPSYSNVLNNTITCPNGQKPCGDEFCYNASTHVCTETGGIVSCFNKCGNECYDTTFQVCINDTVCRIGQALCEEKYNYYGAELQPVNLKCYDPQYDTCLNHTICHKKDRVCNSQCIYVTSWNDYDKKICANDNVTLCNVARPYDTYDRNRIQVCNGECFDTQDPEKGRQHCVNGVIQCIWNCSNVCYNASTSICINGKRCLIGENACLTNYTLYGYPLPTPSMTCYNPSYQKCINSRLCSVGQNACLTNYDSSNGLPLTSSSNLCYDPVKYACVDSALCPKARICNGRCITGSNATHQVCATDNRTICNVSLPFDNYQRYQMHLCNGKCYNALLEQCVNGVVECFDKSCGGQCYDSAINHCINNNKICKLGEALCVEKYDYYGAQLPSVNLRCYDPQSQTCLNHTICYEKDRICNGQCIPYKWNEYNNKICANDNVTLCNVTPPYNTYDRNRIQVCNGECFDTQDPEKGPQHCVNGVIQCVSICSGQCFNSSKSVCINGTVCSIGERTCLTSYDWYSGYLLPKPEMKCYNPSYQKCIDGRLCSAGEHACLTNYDSYNGLPLAASINLCYDPAKSTCIDSALCLKTRLCNGRCITGSSATHQVCASDRRTICNVSKPFNSYELNQMQLCQGVCYDSLMEQCSGDHVVLCINDPLTQQCVPQYINSSTTTSTTMLIVTSRVNSTLSQNFTNFSEFFSTVSSVQPSSSTDPVTTTTTITASPSTPSMFTWIFTTFQNVFSSQPTVVETDTNRMTNSVTLSTDTNTLSQNTEDPQTFSSMSTVTQQDRDTTQVSTEVTASSQSQSMDQFTTATTVTLTATPLFNSSTVGESNTEPQSSSTPAVVATPSSETTFSSTHITLSSISTVAQQDRDTTQVSTGATASFQSQSMGQFSTATAVTLTPTPLIIPSSTSSTAGESSSLSHFSNRPTVAATPFPSIFTPSIDPTSQTSSPTTSWPVSTAAEQDRDTTQVSTGATVSSQSQTTRLPLTASTTETASSAQSQSSSKFTPTSAKSSSQQTSSLTSTIPFQETCCAQRDCINDTDCCVPRVERRCLRTTSNRDSPQMCKAIVLGPNSNNSVVVAITINDRRVIIINKTALLIFFLSIIITFVLLFVITFCLVIVFYRQRLVVPIKLWWLSMVNVINNFRRKLWERH</sequence>
<accession>A0A815YTP1</accession>
<evidence type="ECO:0000256" key="2">
    <source>
        <dbReference type="SAM" id="Phobius"/>
    </source>
</evidence>
<dbReference type="EMBL" id="CAJNOR010005727">
    <property type="protein sequence ID" value="CAF1574104.1"/>
    <property type="molecule type" value="Genomic_DNA"/>
</dbReference>
<name>A0A815YTP1_ADIRI</name>
<feature type="compositionally biased region" description="Low complexity" evidence="1">
    <location>
        <begin position="938"/>
        <end position="958"/>
    </location>
</feature>
<protein>
    <submittedName>
        <fullName evidence="4">Uncharacterized protein</fullName>
    </submittedName>
</protein>
<dbReference type="EMBL" id="CAJNOJ010000389">
    <property type="protein sequence ID" value="CAF1429024.1"/>
    <property type="molecule type" value="Genomic_DNA"/>
</dbReference>
<dbReference type="AlphaFoldDB" id="A0A815YTP1"/>
<evidence type="ECO:0000313" key="3">
    <source>
        <dbReference type="EMBL" id="CAF1429024.1"/>
    </source>
</evidence>
<feature type="compositionally biased region" description="Low complexity" evidence="1">
    <location>
        <begin position="987"/>
        <end position="1018"/>
    </location>
</feature>
<reference evidence="4" key="1">
    <citation type="submission" date="2021-02" db="EMBL/GenBank/DDBJ databases">
        <authorList>
            <person name="Nowell W R."/>
        </authorList>
    </citation>
    <scope>NUCLEOTIDE SEQUENCE</scope>
</reference>
<dbReference type="Proteomes" id="UP000663828">
    <property type="component" value="Unassembled WGS sequence"/>
</dbReference>
<evidence type="ECO:0000313" key="5">
    <source>
        <dbReference type="Proteomes" id="UP000663828"/>
    </source>
</evidence>
<keyword evidence="2" id="KW-0472">Membrane</keyword>
<proteinExistence type="predicted"/>
<feature type="compositionally biased region" description="Polar residues" evidence="1">
    <location>
        <begin position="967"/>
        <end position="984"/>
    </location>
</feature>
<gene>
    <name evidence="3" type="ORF">EDS130_LOCUS38072</name>
    <name evidence="4" type="ORF">XAT740_LOCUS44774</name>
</gene>
<feature type="compositionally biased region" description="Low complexity" evidence="1">
    <location>
        <begin position="779"/>
        <end position="789"/>
    </location>
</feature>
<organism evidence="4 5">
    <name type="scientific">Adineta ricciae</name>
    <name type="common">Rotifer</name>
    <dbReference type="NCBI Taxonomy" id="249248"/>
    <lineage>
        <taxon>Eukaryota</taxon>
        <taxon>Metazoa</taxon>
        <taxon>Spiralia</taxon>
        <taxon>Gnathifera</taxon>
        <taxon>Rotifera</taxon>
        <taxon>Eurotatoria</taxon>
        <taxon>Bdelloidea</taxon>
        <taxon>Adinetida</taxon>
        <taxon>Adinetidae</taxon>
        <taxon>Adineta</taxon>
    </lineage>
</organism>
<feature type="region of interest" description="Disordered" evidence="1">
    <location>
        <begin position="757"/>
        <end position="789"/>
    </location>
</feature>
<evidence type="ECO:0000313" key="4">
    <source>
        <dbReference type="EMBL" id="CAF1574104.1"/>
    </source>
</evidence>
<keyword evidence="2" id="KW-1133">Transmembrane helix</keyword>
<feature type="region of interest" description="Disordered" evidence="1">
    <location>
        <begin position="933"/>
        <end position="1018"/>
    </location>
</feature>
<keyword evidence="2" id="KW-0812">Transmembrane</keyword>
<dbReference type="OrthoDB" id="2160190at2759"/>
<dbReference type="Proteomes" id="UP000663852">
    <property type="component" value="Unassembled WGS sequence"/>
</dbReference>
<feature type="transmembrane region" description="Helical" evidence="2">
    <location>
        <begin position="1096"/>
        <end position="1122"/>
    </location>
</feature>
<keyword evidence="5" id="KW-1185">Reference proteome</keyword>
<feature type="compositionally biased region" description="Polar residues" evidence="1">
    <location>
        <begin position="757"/>
        <end position="778"/>
    </location>
</feature>
<evidence type="ECO:0000256" key="1">
    <source>
        <dbReference type="SAM" id="MobiDB-lite"/>
    </source>
</evidence>
<feature type="region of interest" description="Disordered" evidence="1">
    <location>
        <begin position="823"/>
        <end position="844"/>
    </location>
</feature>
<comment type="caution">
    <text evidence="4">The sequence shown here is derived from an EMBL/GenBank/DDBJ whole genome shotgun (WGS) entry which is preliminary data.</text>
</comment>